<name>A0A0F4Z8W1_9PEZI</name>
<proteinExistence type="predicted"/>
<reference evidence="1 2" key="1">
    <citation type="submission" date="2015-03" db="EMBL/GenBank/DDBJ databases">
        <authorList>
            <person name="Radwan O."/>
            <person name="Al-Naeli F.A."/>
            <person name="Rendon G.A."/>
            <person name="Fields C."/>
        </authorList>
    </citation>
    <scope>NUCLEOTIDE SEQUENCE [LARGE SCALE GENOMIC DNA]</scope>
    <source>
        <strain evidence="1">CR-DP1</strain>
    </source>
</reference>
<dbReference type="GO" id="GO:0000151">
    <property type="term" value="C:ubiquitin ligase complex"/>
    <property type="evidence" value="ECO:0007669"/>
    <property type="project" value="TreeGrafter"/>
</dbReference>
<evidence type="ECO:0000313" key="2">
    <source>
        <dbReference type="Proteomes" id="UP000033483"/>
    </source>
</evidence>
<dbReference type="GO" id="GO:0061630">
    <property type="term" value="F:ubiquitin protein ligase activity"/>
    <property type="evidence" value="ECO:0007669"/>
    <property type="project" value="TreeGrafter"/>
</dbReference>
<dbReference type="OrthoDB" id="66510at2759"/>
<dbReference type="EMBL" id="LAEV01002237">
    <property type="protein sequence ID" value="KKA26278.1"/>
    <property type="molecule type" value="Genomic_DNA"/>
</dbReference>
<dbReference type="InterPro" id="IPR019193">
    <property type="entry name" value="UBQ-conj_enz_E2-bd_prot"/>
</dbReference>
<sequence>MSNQQQQPLIYAELLATLRQVSLHITFPSPITSSSTLHISGPHLTLTHASLKTTLLLPSAVRVPSSLPLAPGSLQAHFKLPLAPSFCPPVPVHAHPDAPWDSCDLHSAAGVFCRSCAAQVVPPGTVRVWKDLPSENWAEMMEFWHCHKPYVPVAAADEQEKKLAQRAYGADATIAAQQGVGFVDLTSFLFAEDDVKNVQFAHPSPAPSPSSTFARPAPVPIFCSSCSSRLGSHDAHHSSIVLFKWLVTTASAVAPPSSTVCLAASLLAGMSRSGYAKSILLPSARTISSTNSSINSEENNETLLFVWIMNPNTVYSASGAAHAQPAIRIMYKFIHRPEALKMLNNAASDVHEVVWPREAIAEAVAALDRGFDLMPPEARSFQDWKVSMFDKWHRP</sequence>
<dbReference type="Pfam" id="PF09814">
    <property type="entry name" value="HECT_2"/>
    <property type="match status" value="1"/>
</dbReference>
<keyword evidence="2" id="KW-1185">Reference proteome</keyword>
<protein>
    <recommendedName>
        <fullName evidence="3">Ubiquitin-conjugating enzyme E2-binding protein</fullName>
    </recommendedName>
</protein>
<dbReference type="PANTHER" id="PTHR31531">
    <property type="entry name" value="E3 UBIQUITIN-PROTEIN LIGASE E3D FAMILY MEMBER"/>
    <property type="match status" value="1"/>
</dbReference>
<comment type="caution">
    <text evidence="1">The sequence shown here is derived from an EMBL/GenBank/DDBJ whole genome shotgun (WGS) entry which is preliminary data.</text>
</comment>
<dbReference type="GO" id="GO:0000209">
    <property type="term" value="P:protein polyubiquitination"/>
    <property type="evidence" value="ECO:0007669"/>
    <property type="project" value="TreeGrafter"/>
</dbReference>
<dbReference type="PANTHER" id="PTHR31531:SF2">
    <property type="entry name" value="E3 UBIQUITIN-PROTEIN LIGASE E3D"/>
    <property type="match status" value="1"/>
</dbReference>
<gene>
    <name evidence="1" type="ORF">TD95_000002</name>
</gene>
<dbReference type="GO" id="GO:0005829">
    <property type="term" value="C:cytosol"/>
    <property type="evidence" value="ECO:0007669"/>
    <property type="project" value="TreeGrafter"/>
</dbReference>
<dbReference type="GO" id="GO:0043161">
    <property type="term" value="P:proteasome-mediated ubiquitin-dependent protein catabolic process"/>
    <property type="evidence" value="ECO:0007669"/>
    <property type="project" value="TreeGrafter"/>
</dbReference>
<organism evidence="1 2">
    <name type="scientific">Thielaviopsis punctulata</name>
    <dbReference type="NCBI Taxonomy" id="72032"/>
    <lineage>
        <taxon>Eukaryota</taxon>
        <taxon>Fungi</taxon>
        <taxon>Dikarya</taxon>
        <taxon>Ascomycota</taxon>
        <taxon>Pezizomycotina</taxon>
        <taxon>Sordariomycetes</taxon>
        <taxon>Hypocreomycetidae</taxon>
        <taxon>Microascales</taxon>
        <taxon>Ceratocystidaceae</taxon>
        <taxon>Thielaviopsis</taxon>
    </lineage>
</organism>
<dbReference type="GO" id="GO:0005634">
    <property type="term" value="C:nucleus"/>
    <property type="evidence" value="ECO:0007669"/>
    <property type="project" value="TreeGrafter"/>
</dbReference>
<dbReference type="GO" id="GO:0031624">
    <property type="term" value="F:ubiquitin conjugating enzyme binding"/>
    <property type="evidence" value="ECO:0007669"/>
    <property type="project" value="TreeGrafter"/>
</dbReference>
<dbReference type="AlphaFoldDB" id="A0A0F4Z8W1"/>
<dbReference type="GO" id="GO:0051865">
    <property type="term" value="P:protein autoubiquitination"/>
    <property type="evidence" value="ECO:0007669"/>
    <property type="project" value="TreeGrafter"/>
</dbReference>
<dbReference type="GO" id="GO:0030332">
    <property type="term" value="F:cyclin binding"/>
    <property type="evidence" value="ECO:0007669"/>
    <property type="project" value="TreeGrafter"/>
</dbReference>
<evidence type="ECO:0000313" key="1">
    <source>
        <dbReference type="EMBL" id="KKA26278.1"/>
    </source>
</evidence>
<evidence type="ECO:0008006" key="3">
    <source>
        <dbReference type="Google" id="ProtNLM"/>
    </source>
</evidence>
<dbReference type="GO" id="GO:0006513">
    <property type="term" value="P:protein monoubiquitination"/>
    <property type="evidence" value="ECO:0007669"/>
    <property type="project" value="TreeGrafter"/>
</dbReference>
<dbReference type="Proteomes" id="UP000033483">
    <property type="component" value="Unassembled WGS sequence"/>
</dbReference>
<accession>A0A0F4Z8W1</accession>